<dbReference type="PANTHER" id="PTHR43393:SF3">
    <property type="entry name" value="LYSINE DECARBOXYLASE-LIKE PROTEIN"/>
    <property type="match status" value="1"/>
</dbReference>
<dbReference type="RefSeq" id="WP_102207062.1">
    <property type="nucleotide sequence ID" value="NZ_NMQI01000310.1"/>
</dbReference>
<dbReference type="InterPro" id="IPR052341">
    <property type="entry name" value="LOG_family_nucleotidases"/>
</dbReference>
<dbReference type="Proteomes" id="UP000234966">
    <property type="component" value="Unassembled WGS sequence"/>
</dbReference>
<dbReference type="NCBIfam" id="TIGR00725">
    <property type="entry name" value="TIGR00725 family protein"/>
    <property type="match status" value="1"/>
</dbReference>
<proteinExistence type="predicted"/>
<sequence length="168" mass="17849">MRKKIVGVMGPGEKATAADVQNAYRIGELIAQQGWILLTGGRKSGVMDAVNRGAKSANGLTIGILPSDQQKDISEAVDIAIFTDMGNARNNINVLSSDVIIACGMGTGTASEVALALKANKQVILLNDDAESKIFFKKLSPVNIHVVESVSEAIAIVQKILIMQRQVF</sequence>
<dbReference type="Gene3D" id="3.40.50.450">
    <property type="match status" value="1"/>
</dbReference>
<dbReference type="SUPFAM" id="SSF102405">
    <property type="entry name" value="MCP/YpsA-like"/>
    <property type="match status" value="1"/>
</dbReference>
<reference evidence="1 2" key="1">
    <citation type="submission" date="2017-07" db="EMBL/GenBank/DDBJ databases">
        <title>Genomes of Fischerella (Mastigocladus) sp. strains.</title>
        <authorList>
            <person name="Miller S.R."/>
        </authorList>
    </citation>
    <scope>NUCLEOTIDE SEQUENCE [LARGE SCALE GENOMIC DNA]</scope>
    <source>
        <strain evidence="1 2">CCMEE 5330</strain>
    </source>
</reference>
<dbReference type="Pfam" id="PF18306">
    <property type="entry name" value="LDcluster4"/>
    <property type="match status" value="1"/>
</dbReference>
<dbReference type="InterPro" id="IPR005268">
    <property type="entry name" value="CHP00725"/>
</dbReference>
<evidence type="ECO:0000313" key="2">
    <source>
        <dbReference type="Proteomes" id="UP000234966"/>
    </source>
</evidence>
<evidence type="ECO:0000313" key="1">
    <source>
        <dbReference type="EMBL" id="PMB43141.1"/>
    </source>
</evidence>
<name>A0A2N6M8P2_9CYAN</name>
<dbReference type="InterPro" id="IPR041164">
    <property type="entry name" value="LDcluster4"/>
</dbReference>
<organism evidence="1 2">
    <name type="scientific">Fischerella thermalis CCMEE 5330</name>
    <dbReference type="NCBI Taxonomy" id="2019670"/>
    <lineage>
        <taxon>Bacteria</taxon>
        <taxon>Bacillati</taxon>
        <taxon>Cyanobacteriota</taxon>
        <taxon>Cyanophyceae</taxon>
        <taxon>Nostocales</taxon>
        <taxon>Hapalosiphonaceae</taxon>
        <taxon>Fischerella</taxon>
    </lineage>
</organism>
<dbReference type="PANTHER" id="PTHR43393">
    <property type="entry name" value="CYTOKININ RIBOSIDE 5'-MONOPHOSPHATE PHOSPHORIBOHYDROLASE"/>
    <property type="match status" value="1"/>
</dbReference>
<accession>A0A2N6M8P2</accession>
<protein>
    <submittedName>
        <fullName evidence="1">TIGR00725 family protein</fullName>
    </submittedName>
</protein>
<gene>
    <name evidence="1" type="ORF">CEN41_13575</name>
</gene>
<comment type="caution">
    <text evidence="1">The sequence shown here is derived from an EMBL/GenBank/DDBJ whole genome shotgun (WGS) entry which is preliminary data.</text>
</comment>
<dbReference type="EMBL" id="NMQI01000310">
    <property type="protein sequence ID" value="PMB43141.1"/>
    <property type="molecule type" value="Genomic_DNA"/>
</dbReference>
<dbReference type="AlphaFoldDB" id="A0A2N6M8P2"/>
<dbReference type="GO" id="GO:0005829">
    <property type="term" value="C:cytosol"/>
    <property type="evidence" value="ECO:0007669"/>
    <property type="project" value="TreeGrafter"/>
</dbReference>